<sequence>MPTYRGGRHEYGQNFLTDTTVVDAIIDIVDDTSGPIIEIGPGRGALTTPLQTLGRPLTAVEIDSRRVEHLRRSLTADVDLVHADIVRWPLPTTPHVVVGNLPFHLTTAILRKVLHSSTTTTAVLLVQWEVARRRAGVGGATMMTAQWWPWIDFTLHRRVPRRAFQPEPTVDGAVLVLTRRSRPLLPDRDRAAYRRFVHAVFTGRGRGLTAILASVVPAPRRPAVRGAVARAGVAPGALPRDLTAPQWVALYTALGRRGPDASRSGS</sequence>
<feature type="binding site" evidence="5">
    <location>
        <position position="14"/>
    </location>
    <ligand>
        <name>S-adenosyl-L-methionine</name>
        <dbReference type="ChEBI" id="CHEBI:59789"/>
    </ligand>
</feature>
<evidence type="ECO:0000259" key="6">
    <source>
        <dbReference type="SMART" id="SM00650"/>
    </source>
</evidence>
<dbReference type="Gene3D" id="3.40.50.150">
    <property type="entry name" value="Vaccinia Virus protein VP39"/>
    <property type="match status" value="1"/>
</dbReference>
<dbReference type="GO" id="GO:0005829">
    <property type="term" value="C:cytosol"/>
    <property type="evidence" value="ECO:0007669"/>
    <property type="project" value="TreeGrafter"/>
</dbReference>
<gene>
    <name evidence="7" type="ORF">CEY15_11435</name>
</gene>
<reference evidence="8" key="1">
    <citation type="submission" date="2017-09" db="EMBL/GenBank/DDBJ databases">
        <authorList>
            <person name="Zhang Y."/>
            <person name="Huang X."/>
            <person name="Liu J."/>
            <person name="Lu L."/>
            <person name="Peng K."/>
        </authorList>
    </citation>
    <scope>NUCLEOTIDE SEQUENCE [LARGE SCALE GENOMIC DNA]</scope>
    <source>
        <strain evidence="8">S-XJ-1</strain>
    </source>
</reference>
<dbReference type="GO" id="GO:0000179">
    <property type="term" value="F:rRNA (adenine-N6,N6-)-dimethyltransferase activity"/>
    <property type="evidence" value="ECO:0007669"/>
    <property type="project" value="UniProtKB-UniRule"/>
</dbReference>
<dbReference type="InterPro" id="IPR020596">
    <property type="entry name" value="rRNA_Ade_Mease_Trfase_CS"/>
</dbReference>
<dbReference type="PROSITE" id="PS01131">
    <property type="entry name" value="RRNA_A_DIMETH"/>
    <property type="match status" value="1"/>
</dbReference>
<feature type="binding site" evidence="5">
    <location>
        <position position="61"/>
    </location>
    <ligand>
        <name>S-adenosyl-L-methionine</name>
        <dbReference type="ChEBI" id="CHEBI:59789"/>
    </ligand>
</feature>
<evidence type="ECO:0000256" key="1">
    <source>
        <dbReference type="ARBA" id="ARBA00022603"/>
    </source>
</evidence>
<dbReference type="InterPro" id="IPR001737">
    <property type="entry name" value="KsgA/Erm"/>
</dbReference>
<dbReference type="NCBIfam" id="NF000499">
    <property type="entry name" value="Erm23S_rRNA_broad"/>
    <property type="match status" value="1"/>
</dbReference>
<keyword evidence="1 5" id="KW-0489">Methyltransferase</keyword>
<dbReference type="EMBL" id="NTGA01000019">
    <property type="protein sequence ID" value="PAY22924.1"/>
    <property type="molecule type" value="Genomic_DNA"/>
</dbReference>
<feature type="binding site" evidence="5">
    <location>
        <position position="16"/>
    </location>
    <ligand>
        <name>S-adenosyl-L-methionine</name>
        <dbReference type="ChEBI" id="CHEBI:59789"/>
    </ligand>
</feature>
<evidence type="ECO:0000313" key="7">
    <source>
        <dbReference type="EMBL" id="PAY22924.1"/>
    </source>
</evidence>
<evidence type="ECO:0000256" key="3">
    <source>
        <dbReference type="ARBA" id="ARBA00022691"/>
    </source>
</evidence>
<dbReference type="SMART" id="SM00650">
    <property type="entry name" value="rADc"/>
    <property type="match status" value="1"/>
</dbReference>
<protein>
    <submittedName>
        <fullName evidence="7">23S ribosomal RNA methyltransferase Erm</fullName>
    </submittedName>
</protein>
<dbReference type="GO" id="GO:0003723">
    <property type="term" value="F:RNA binding"/>
    <property type="evidence" value="ECO:0007669"/>
    <property type="project" value="UniProtKB-UniRule"/>
</dbReference>
<keyword evidence="8" id="KW-1185">Reference proteome</keyword>
<evidence type="ECO:0000256" key="4">
    <source>
        <dbReference type="ARBA" id="ARBA00022884"/>
    </source>
</evidence>
<comment type="caution">
    <text evidence="7">The sequence shown here is derived from an EMBL/GenBank/DDBJ whole genome shotgun (WGS) entry which is preliminary data.</text>
</comment>
<dbReference type="PROSITE" id="PS51689">
    <property type="entry name" value="SAM_RNA_A_N6_MT"/>
    <property type="match status" value="1"/>
</dbReference>
<proteinExistence type="inferred from homology"/>
<dbReference type="Gene3D" id="1.10.8.100">
    <property type="entry name" value="Ribosomal RNA adenine dimethylase-like, domain 2"/>
    <property type="match status" value="1"/>
</dbReference>
<dbReference type="InterPro" id="IPR023165">
    <property type="entry name" value="rRNA_Ade_diMease-like_C"/>
</dbReference>
<feature type="binding site" evidence="5">
    <location>
        <position position="100"/>
    </location>
    <ligand>
        <name>S-adenosyl-L-methionine</name>
        <dbReference type="ChEBI" id="CHEBI:59789"/>
    </ligand>
</feature>
<dbReference type="SUPFAM" id="SSF53335">
    <property type="entry name" value="S-adenosyl-L-methionine-dependent methyltransferases"/>
    <property type="match status" value="1"/>
</dbReference>
<dbReference type="CDD" id="cd02440">
    <property type="entry name" value="AdoMet_MTases"/>
    <property type="match status" value="1"/>
</dbReference>
<dbReference type="PANTHER" id="PTHR11727:SF7">
    <property type="entry name" value="DIMETHYLADENOSINE TRANSFERASE-RELATED"/>
    <property type="match status" value="1"/>
</dbReference>
<dbReference type="Pfam" id="PF00398">
    <property type="entry name" value="RrnaAD"/>
    <property type="match status" value="1"/>
</dbReference>
<dbReference type="InterPro" id="IPR029063">
    <property type="entry name" value="SAM-dependent_MTases_sf"/>
</dbReference>
<name>A0A2A2WPM9_9ACTN</name>
<evidence type="ECO:0000313" key="8">
    <source>
        <dbReference type="Proteomes" id="UP000218810"/>
    </source>
</evidence>
<dbReference type="PANTHER" id="PTHR11727">
    <property type="entry name" value="DIMETHYLADENOSINE TRANSFERASE"/>
    <property type="match status" value="1"/>
</dbReference>
<feature type="domain" description="Ribosomal RNA adenine methylase transferase N-terminal" evidence="6">
    <location>
        <begin position="21"/>
        <end position="181"/>
    </location>
</feature>
<feature type="binding site" evidence="5">
    <location>
        <position position="40"/>
    </location>
    <ligand>
        <name>S-adenosyl-L-methionine</name>
        <dbReference type="ChEBI" id="CHEBI:59789"/>
    </ligand>
</feature>
<evidence type="ECO:0000256" key="2">
    <source>
        <dbReference type="ARBA" id="ARBA00022679"/>
    </source>
</evidence>
<keyword evidence="2 5" id="KW-0808">Transferase</keyword>
<organism evidence="7 8">
    <name type="scientific">Dietzia natronolimnaea</name>
    <dbReference type="NCBI Taxonomy" id="161920"/>
    <lineage>
        <taxon>Bacteria</taxon>
        <taxon>Bacillati</taxon>
        <taxon>Actinomycetota</taxon>
        <taxon>Actinomycetes</taxon>
        <taxon>Mycobacteriales</taxon>
        <taxon>Dietziaceae</taxon>
        <taxon>Dietzia</taxon>
    </lineage>
</organism>
<keyword evidence="3 5" id="KW-0949">S-adenosyl-L-methionine</keyword>
<dbReference type="AlphaFoldDB" id="A0A2A2WPM9"/>
<keyword evidence="4 5" id="KW-0694">RNA-binding</keyword>
<evidence type="ECO:0000256" key="5">
    <source>
        <dbReference type="PROSITE-ProRule" id="PRU01026"/>
    </source>
</evidence>
<dbReference type="RefSeq" id="WP_095718551.1">
    <property type="nucleotide sequence ID" value="NZ_NTGA01000019.1"/>
</dbReference>
<accession>A0A2A2WPM9</accession>
<dbReference type="Proteomes" id="UP000218810">
    <property type="component" value="Unassembled WGS sequence"/>
</dbReference>
<comment type="similarity">
    <text evidence="5">Belongs to the class I-like SAM-binding methyltransferase superfamily. rRNA adenine N(6)-methyltransferase family.</text>
</comment>
<dbReference type="OrthoDB" id="3616874at2"/>
<feature type="binding site" evidence="5">
    <location>
        <position position="84"/>
    </location>
    <ligand>
        <name>S-adenosyl-L-methionine</name>
        <dbReference type="ChEBI" id="CHEBI:59789"/>
    </ligand>
</feature>
<dbReference type="InterPro" id="IPR020598">
    <property type="entry name" value="rRNA_Ade_methylase_Trfase_N"/>
</dbReference>